<reference evidence="1 2" key="1">
    <citation type="submission" date="2019-05" db="EMBL/GenBank/DDBJ databases">
        <title>The compact genome of Giardia muris reveals important steps in the evolution of intestinal protozoan parasites.</title>
        <authorList>
            <person name="Xu F."/>
            <person name="Jimenez-Gonzalez A."/>
            <person name="Einarsson E."/>
            <person name="Astvaldsson A."/>
            <person name="Peirasmaki D."/>
            <person name="Eckmann L."/>
            <person name="Andersson J.O."/>
            <person name="Svard S.G."/>
            <person name="Jerlstrom-Hultqvist J."/>
        </authorList>
    </citation>
    <scope>NUCLEOTIDE SEQUENCE [LARGE SCALE GENOMIC DNA]</scope>
    <source>
        <strain evidence="1 2">Roberts-Thomson</strain>
    </source>
</reference>
<gene>
    <name evidence="1" type="ORF">GMRT_14259</name>
</gene>
<accession>A0A4Z1SXE1</accession>
<keyword evidence="2" id="KW-1185">Reference proteome</keyword>
<evidence type="ECO:0000313" key="2">
    <source>
        <dbReference type="Proteomes" id="UP000315496"/>
    </source>
</evidence>
<dbReference type="Proteomes" id="UP000315496">
    <property type="component" value="Chromosome 1"/>
</dbReference>
<protein>
    <submittedName>
        <fullName evidence="1">Uncharacterized protein</fullName>
    </submittedName>
</protein>
<proteinExistence type="predicted"/>
<name>A0A4Z1SXE1_GIAMU</name>
<dbReference type="EMBL" id="VDLU01000001">
    <property type="protein sequence ID" value="TNJ30200.1"/>
    <property type="molecule type" value="Genomic_DNA"/>
</dbReference>
<comment type="caution">
    <text evidence="1">The sequence shown here is derived from an EMBL/GenBank/DDBJ whole genome shotgun (WGS) entry which is preliminary data.</text>
</comment>
<organism evidence="1 2">
    <name type="scientific">Giardia muris</name>
    <dbReference type="NCBI Taxonomy" id="5742"/>
    <lineage>
        <taxon>Eukaryota</taxon>
        <taxon>Metamonada</taxon>
        <taxon>Diplomonadida</taxon>
        <taxon>Hexamitidae</taxon>
        <taxon>Giardiinae</taxon>
        <taxon>Giardia</taxon>
    </lineage>
</organism>
<dbReference type="AlphaFoldDB" id="A0A4Z1SXE1"/>
<dbReference type="VEuPathDB" id="GiardiaDB:GMRT_14259"/>
<sequence>MMDDDWGEPQERSGESAFCRCGSRMEVRALLQDRQWELRQVCSAARTHQNEAHNMTTCFSAVSLLPQTQDTILSKHEIRNIVCTTSLEKTLMTCPQCRKISPMVIWLLDKDEMRYVAICSRCEGVNAMQEVVKST</sequence>
<evidence type="ECO:0000313" key="1">
    <source>
        <dbReference type="EMBL" id="TNJ30200.1"/>
    </source>
</evidence>